<feature type="region of interest" description="Disordered" evidence="1">
    <location>
        <begin position="255"/>
        <end position="354"/>
    </location>
</feature>
<feature type="compositionally biased region" description="Low complexity" evidence="1">
    <location>
        <begin position="314"/>
        <end position="328"/>
    </location>
</feature>
<protein>
    <submittedName>
        <fullName evidence="2">Uncharacterized protein</fullName>
    </submittedName>
</protein>
<feature type="compositionally biased region" description="Basic and acidic residues" evidence="1">
    <location>
        <begin position="304"/>
        <end position="313"/>
    </location>
</feature>
<dbReference type="EMBL" id="CP020717">
    <property type="protein sequence ID" value="ARJ07784.1"/>
    <property type="molecule type" value="Genomic_DNA"/>
</dbReference>
<feature type="region of interest" description="Disordered" evidence="1">
    <location>
        <begin position="366"/>
        <end position="422"/>
    </location>
</feature>
<evidence type="ECO:0000256" key="1">
    <source>
        <dbReference type="SAM" id="MobiDB-lite"/>
    </source>
</evidence>
<dbReference type="RefSeq" id="WP_085021916.1">
    <property type="nucleotide sequence ID" value="NZ_BMHD01000004.1"/>
</dbReference>
<evidence type="ECO:0000313" key="3">
    <source>
        <dbReference type="Proteomes" id="UP000192775"/>
    </source>
</evidence>
<keyword evidence="2" id="KW-0614">Plasmid</keyword>
<gene>
    <name evidence="2" type="ORF">B5808_20555</name>
</gene>
<dbReference type="AlphaFoldDB" id="A0A1X9LRG0"/>
<sequence>MEHEHEDPTQHATRTMQTILLAASQLAGRISAARQDMLRAAQARSEQAARALQAQLDAQRASELAQLRPVHDSRWWDTATPDTIAEKYEIASRWREHAPDDATAKAIADADAAIAQNVRDRYGVDISTLSAPPAEVMAAAAEIADKRAAETRLRASSDVDRAKAEFLLAEANAYDTLASEQREQASELRGGIDWDRGSTDDVAQFENAERFDDAAAALTGEADRSRAEANEALGRADWADGHADRLGTDAAQQEAALNATSGQQPVERLREDAAARDAAAAEASTEEARLADVKAAPRTASADVPHDIDDRHAAAAQATQVAQHGAAAAHERAGQPRTPAERSTAEDYRAKAADWDTPQRLDRLRESLTNRNVDPQLIDSRMVTERGRRTPPNAAVQVAKTAAPKARKNTGRGQGKDRTLNM</sequence>
<dbReference type="Proteomes" id="UP000192775">
    <property type="component" value="Plasmid unnamed2"/>
</dbReference>
<name>A0A1X9LRG0_9MICO</name>
<organism evidence="2 3">
    <name type="scientific">Cnuibacter physcomitrellae</name>
    <dbReference type="NCBI Taxonomy" id="1619308"/>
    <lineage>
        <taxon>Bacteria</taxon>
        <taxon>Bacillati</taxon>
        <taxon>Actinomycetota</taxon>
        <taxon>Actinomycetes</taxon>
        <taxon>Micrococcales</taxon>
        <taxon>Microbacteriaceae</taxon>
        <taxon>Cnuibacter</taxon>
    </lineage>
</organism>
<evidence type="ECO:0000313" key="2">
    <source>
        <dbReference type="EMBL" id="ARJ07784.1"/>
    </source>
</evidence>
<feature type="compositionally biased region" description="Basic and acidic residues" evidence="1">
    <location>
        <begin position="329"/>
        <end position="354"/>
    </location>
</feature>
<dbReference type="KEGG" id="cphy:B5808_20555"/>
<accession>A0A1X9LRG0</accession>
<proteinExistence type="predicted"/>
<keyword evidence="3" id="KW-1185">Reference proteome</keyword>
<reference evidence="2 3" key="1">
    <citation type="submission" date="2017-04" db="EMBL/GenBank/DDBJ databases">
        <authorList>
            <person name="Afonso C.L."/>
            <person name="Miller P.J."/>
            <person name="Scott M.A."/>
            <person name="Spackman E."/>
            <person name="Goraichik I."/>
            <person name="Dimitrov K.M."/>
            <person name="Suarez D.L."/>
            <person name="Swayne D.E."/>
        </authorList>
    </citation>
    <scope>NUCLEOTIDE SEQUENCE [LARGE SCALE GENOMIC DNA]</scope>
    <source>
        <strain evidence="3">XA(T)</strain>
        <plasmid evidence="3">Plasmid unnamed2</plasmid>
    </source>
</reference>
<geneLocation type="plasmid" evidence="2">
    <name>unnamed2</name>
</geneLocation>